<dbReference type="PROSITE" id="PS51462">
    <property type="entry name" value="NUDIX"/>
    <property type="match status" value="1"/>
</dbReference>
<keyword evidence="2" id="KW-0378">Hydrolase</keyword>
<reference evidence="6" key="1">
    <citation type="journal article" date="2020" name="Mol. Plant Microbe">
        <title>Rhizobial microsymbionts of the narrowly endemic Oxytropis species growing in Kamchatka are characterized by significant genetic diversity and possess a set of genes that are associated with T3SS and T6SS secretion systems and can affect the development of symbiosis.</title>
        <authorList>
            <person name="Safronova V."/>
            <person name="Guro P."/>
            <person name="Sazanova A."/>
            <person name="Kuznetsova I."/>
            <person name="Belimov A."/>
            <person name="Yakubov V."/>
            <person name="Chirak E."/>
            <person name="Afonin A."/>
            <person name="Gogolev Y."/>
            <person name="Andronov E."/>
            <person name="Tikhonovich I."/>
        </authorList>
    </citation>
    <scope>NUCLEOTIDE SEQUENCE [LARGE SCALE GENOMIC DNA]</scope>
    <source>
        <strain evidence="6">581</strain>
    </source>
</reference>
<dbReference type="EMBL" id="CP050292">
    <property type="protein sequence ID" value="QND70024.1"/>
    <property type="molecule type" value="Genomic_DNA"/>
</dbReference>
<evidence type="ECO:0000259" key="4">
    <source>
        <dbReference type="PROSITE" id="PS51462"/>
    </source>
</evidence>
<dbReference type="Proteomes" id="UP000515291">
    <property type="component" value="Chromosome"/>
</dbReference>
<organism evidence="5 6">
    <name type="scientific">Tardiphaga robiniae</name>
    <dbReference type="NCBI Taxonomy" id="943830"/>
    <lineage>
        <taxon>Bacteria</taxon>
        <taxon>Pseudomonadati</taxon>
        <taxon>Pseudomonadota</taxon>
        <taxon>Alphaproteobacteria</taxon>
        <taxon>Hyphomicrobiales</taxon>
        <taxon>Nitrobacteraceae</taxon>
        <taxon>Tardiphaga</taxon>
    </lineage>
</organism>
<dbReference type="PANTHER" id="PTHR43046">
    <property type="entry name" value="GDP-MANNOSE MANNOSYL HYDROLASE"/>
    <property type="match status" value="1"/>
</dbReference>
<dbReference type="Gene3D" id="3.90.79.10">
    <property type="entry name" value="Nucleoside Triphosphate Pyrophosphohydrolase"/>
    <property type="match status" value="1"/>
</dbReference>
<protein>
    <submittedName>
        <fullName evidence="5">NUDIX domain-containing protein</fullName>
    </submittedName>
</protein>
<name>A0A7G6TTE2_9BRAD</name>
<evidence type="ECO:0000256" key="1">
    <source>
        <dbReference type="ARBA" id="ARBA00001946"/>
    </source>
</evidence>
<evidence type="ECO:0000313" key="5">
    <source>
        <dbReference type="EMBL" id="QND70024.1"/>
    </source>
</evidence>
<dbReference type="AlphaFoldDB" id="A0A7G6TTE2"/>
<evidence type="ECO:0000256" key="3">
    <source>
        <dbReference type="ARBA" id="ARBA00022842"/>
    </source>
</evidence>
<feature type="domain" description="Nudix hydrolase" evidence="4">
    <location>
        <begin position="6"/>
        <end position="146"/>
    </location>
</feature>
<dbReference type="InterPro" id="IPR000086">
    <property type="entry name" value="NUDIX_hydrolase_dom"/>
</dbReference>
<sequence length="147" mass="16274">MAVPVPRRSSRAILLDANGRVLLIRFAIVRKGEAFVFWAAPGGSVEAGETDLDAARREVKEELAVNVALTGPVHTSVNRFLHKNVPVENIDVFFVGRLDVADPKLHAASDEERAAMQLAKWWSCDEVDQTTETIFPPDLSTVIRRLI</sequence>
<dbReference type="InterPro" id="IPR015797">
    <property type="entry name" value="NUDIX_hydrolase-like_dom_sf"/>
</dbReference>
<keyword evidence="3" id="KW-0460">Magnesium</keyword>
<comment type="cofactor">
    <cofactor evidence="1">
        <name>Mg(2+)</name>
        <dbReference type="ChEBI" id="CHEBI:18420"/>
    </cofactor>
</comment>
<evidence type="ECO:0000256" key="2">
    <source>
        <dbReference type="ARBA" id="ARBA00022801"/>
    </source>
</evidence>
<dbReference type="Pfam" id="PF00293">
    <property type="entry name" value="NUDIX"/>
    <property type="match status" value="1"/>
</dbReference>
<accession>A0A7G6TTE2</accession>
<dbReference type="PANTHER" id="PTHR43046:SF12">
    <property type="entry name" value="GDP-MANNOSE MANNOSYL HYDROLASE"/>
    <property type="match status" value="1"/>
</dbReference>
<dbReference type="RefSeq" id="WP_184514471.1">
    <property type="nucleotide sequence ID" value="NZ_CP050292.1"/>
</dbReference>
<dbReference type="SUPFAM" id="SSF55811">
    <property type="entry name" value="Nudix"/>
    <property type="match status" value="1"/>
</dbReference>
<dbReference type="GO" id="GO:0016787">
    <property type="term" value="F:hydrolase activity"/>
    <property type="evidence" value="ECO:0007669"/>
    <property type="project" value="UniProtKB-KW"/>
</dbReference>
<proteinExistence type="predicted"/>
<gene>
    <name evidence="5" type="ORF">HB776_01285</name>
</gene>
<dbReference type="InterPro" id="IPR020476">
    <property type="entry name" value="Nudix_hydrolase"/>
</dbReference>
<dbReference type="KEGG" id="trb:HB776_01285"/>
<evidence type="ECO:0000313" key="6">
    <source>
        <dbReference type="Proteomes" id="UP000515291"/>
    </source>
</evidence>
<dbReference type="PRINTS" id="PR00502">
    <property type="entry name" value="NUDIXFAMILY"/>
</dbReference>